<protein>
    <recommendedName>
        <fullName evidence="5">Eukaryotic translation initiation factor 3 subunit M</fullName>
        <shortName evidence="5">eIF3m</shortName>
    </recommendedName>
</protein>
<evidence type="ECO:0000256" key="2">
    <source>
        <dbReference type="ARBA" id="ARBA00022490"/>
    </source>
</evidence>
<dbReference type="PROSITE" id="PS50250">
    <property type="entry name" value="PCI"/>
    <property type="match status" value="1"/>
</dbReference>
<evidence type="ECO:0000259" key="6">
    <source>
        <dbReference type="PROSITE" id="PS50250"/>
    </source>
</evidence>
<proteinExistence type="inferred from homology"/>
<dbReference type="Proteomes" id="UP001642483">
    <property type="component" value="Unassembled WGS sequence"/>
</dbReference>
<gene>
    <name evidence="7" type="ORF">CVLEPA_LOCUS27861</name>
</gene>
<feature type="domain" description="PCI" evidence="6">
    <location>
        <begin position="177"/>
        <end position="339"/>
    </location>
</feature>
<keyword evidence="3 5" id="KW-0396">Initiation factor</keyword>
<evidence type="ECO:0000256" key="5">
    <source>
        <dbReference type="HAMAP-Rule" id="MF_03012"/>
    </source>
</evidence>
<keyword evidence="4 5" id="KW-0648">Protein biosynthesis</keyword>
<dbReference type="InterPro" id="IPR000717">
    <property type="entry name" value="PCI_dom"/>
</dbReference>
<dbReference type="Pfam" id="PF18005">
    <property type="entry name" value="eIF3m_C_helix"/>
    <property type="match status" value="1"/>
</dbReference>
<evidence type="ECO:0000256" key="3">
    <source>
        <dbReference type="ARBA" id="ARBA00022540"/>
    </source>
</evidence>
<keyword evidence="8" id="KW-1185">Reference proteome</keyword>
<dbReference type="InterPro" id="IPR027528">
    <property type="entry name" value="eIF3m"/>
</dbReference>
<accession>A0ABP0GRY4</accession>
<dbReference type="SMART" id="SM00088">
    <property type="entry name" value="PINT"/>
    <property type="match status" value="1"/>
</dbReference>
<name>A0ABP0GRY4_CLALP</name>
<dbReference type="EMBL" id="CAWYQH010000141">
    <property type="protein sequence ID" value="CAK8694496.1"/>
    <property type="molecule type" value="Genomic_DNA"/>
</dbReference>
<evidence type="ECO:0000313" key="7">
    <source>
        <dbReference type="EMBL" id="CAK8694496.1"/>
    </source>
</evidence>
<comment type="subcellular location">
    <subcellularLocation>
        <location evidence="5">Cytoplasm</location>
    </subcellularLocation>
</comment>
<dbReference type="PANTHER" id="PTHR15350:SF2">
    <property type="entry name" value="EUKARYOTIC TRANSLATION INITIATION FACTOR 3 SUBUNIT M"/>
    <property type="match status" value="1"/>
</dbReference>
<dbReference type="InterPro" id="IPR045237">
    <property type="entry name" value="COPS7/eIF3m"/>
</dbReference>
<organism evidence="7 8">
    <name type="scientific">Clavelina lepadiformis</name>
    <name type="common">Light-bulb sea squirt</name>
    <name type="synonym">Ascidia lepadiformis</name>
    <dbReference type="NCBI Taxonomy" id="159417"/>
    <lineage>
        <taxon>Eukaryota</taxon>
        <taxon>Metazoa</taxon>
        <taxon>Chordata</taxon>
        <taxon>Tunicata</taxon>
        <taxon>Ascidiacea</taxon>
        <taxon>Aplousobranchia</taxon>
        <taxon>Clavelinidae</taxon>
        <taxon>Clavelina</taxon>
    </lineage>
</organism>
<reference evidence="7 8" key="1">
    <citation type="submission" date="2024-02" db="EMBL/GenBank/DDBJ databases">
        <authorList>
            <person name="Daric V."/>
            <person name="Darras S."/>
        </authorList>
    </citation>
    <scope>NUCLEOTIDE SEQUENCE [LARGE SCALE GENOMIC DNA]</scope>
</reference>
<dbReference type="InterPro" id="IPR040750">
    <property type="entry name" value="eIF3m_C_helix"/>
</dbReference>
<evidence type="ECO:0000313" key="8">
    <source>
        <dbReference type="Proteomes" id="UP001642483"/>
    </source>
</evidence>
<comment type="caution">
    <text evidence="7">The sequence shown here is derived from an EMBL/GenBank/DDBJ whole genome shotgun (WGS) entry which is preliminary data.</text>
</comment>
<dbReference type="PANTHER" id="PTHR15350">
    <property type="entry name" value="COP9 SIGNALOSOME COMPLEX SUBUNIT 7/DENDRITIC CELL PROTEIN GA17"/>
    <property type="match status" value="1"/>
</dbReference>
<keyword evidence="2 5" id="KW-0963">Cytoplasm</keyword>
<dbReference type="HAMAP" id="MF_03012">
    <property type="entry name" value="eIF3m"/>
    <property type="match status" value="1"/>
</dbReference>
<evidence type="ECO:0000256" key="4">
    <source>
        <dbReference type="ARBA" id="ARBA00022917"/>
    </source>
</evidence>
<comment type="similarity">
    <text evidence="5">Belongs to the eIF-3 subunit M family.</text>
</comment>
<dbReference type="Pfam" id="PF01399">
    <property type="entry name" value="PCI"/>
    <property type="match status" value="1"/>
</dbReference>
<comment type="subunit">
    <text evidence="5">Component of the eukaryotic translation initiation factor 3 (eIF-3) complex.</text>
</comment>
<evidence type="ECO:0000256" key="1">
    <source>
        <dbReference type="ARBA" id="ARBA00008482"/>
    </source>
</evidence>
<comment type="function">
    <text evidence="5">Component of the eukaryotic translation initiation factor 3 (eIF-3) complex, which is involved in protein synthesis of a specialized repertoire of mRNAs and, together with other initiation factors, stimulates binding of mRNA and methionyl-tRNAi to the 40S ribosome. The eIF-3 complex specifically targets and initiates translation of a subset of mRNAs involved in cell proliferation.</text>
</comment>
<comment type="similarity">
    <text evidence="1">Belongs to the CSN7/EIF3M family. CSN7 subfamily.</text>
</comment>
<sequence length="375" mass="42951">MSVSAFIDITETDQISELREYFESKSINVAKVTTGELFDEVKAVITATSEIWKENDPKDVEGIVNSILSLLILFPLEKGKELVTLLCQNLIIGAESGKASISLKLLHNLFHGYDPKTPFLFNVYSTWIKVAGNSRNIQLVPTDLEQIETWLNWWKMGDDERRELLRLLYGAHINCGKSEEAATVMVKLLESYTQEDAAKAREDAIKCIVRAIADPNTYLFDQLLALKPVKFLEGELLYDLLNIFVSGNIHDYKEFYESNKEFVESNGMSHKSNLRKMKLLTLVDSVGGSREITFHDVMDRLGILEEDVEEFIIDAMQSKLMRGRIDHVNKKVIVSQACQRTFGRQQWQLLASRLQHWQKNLKRVYDRLQTVQAQG</sequence>